<proteinExistence type="predicted"/>
<dbReference type="RefSeq" id="WP_192534820.1">
    <property type="nucleotide sequence ID" value="NZ_JACZHT010000007.1"/>
</dbReference>
<accession>A0A8J6YQ88</accession>
<comment type="caution">
    <text evidence="1">The sequence shown here is derived from an EMBL/GenBank/DDBJ whole genome shotgun (WGS) entry which is preliminary data.</text>
</comment>
<keyword evidence="2" id="KW-1185">Reference proteome</keyword>
<evidence type="ECO:0000313" key="1">
    <source>
        <dbReference type="EMBL" id="MBE1237809.1"/>
    </source>
</evidence>
<name>A0A8J6YQ88_9PROT</name>
<dbReference type="AlphaFoldDB" id="A0A8J6YQ88"/>
<reference evidence="1" key="1">
    <citation type="submission" date="2020-10" db="EMBL/GenBank/DDBJ databases">
        <title>Genome sequence of the unusual species of purple photosynthetic bacteria, Phaeovibrio sulfidiphilus DSM 23193, type strain.</title>
        <authorList>
            <person name="Kyndt J.A."/>
            <person name="Meyer T.E."/>
        </authorList>
    </citation>
    <scope>NUCLEOTIDE SEQUENCE</scope>
    <source>
        <strain evidence="1">DSM 23193</strain>
    </source>
</reference>
<organism evidence="1 2">
    <name type="scientific">Phaeovibrio sulfidiphilus</name>
    <dbReference type="NCBI Taxonomy" id="1220600"/>
    <lineage>
        <taxon>Bacteria</taxon>
        <taxon>Pseudomonadati</taxon>
        <taxon>Pseudomonadota</taxon>
        <taxon>Alphaproteobacteria</taxon>
        <taxon>Rhodospirillales</taxon>
        <taxon>Rhodospirillaceae</taxon>
        <taxon>Phaeovibrio</taxon>
    </lineage>
</organism>
<dbReference type="Proteomes" id="UP000631034">
    <property type="component" value="Unassembled WGS sequence"/>
</dbReference>
<sequence length="46" mass="4740">MSRPMRFFFAGTFVFALGLGALIIAMANDAATSASAGQVTRSASAR</sequence>
<protein>
    <submittedName>
        <fullName evidence="1">Uncharacterized protein</fullName>
    </submittedName>
</protein>
<evidence type="ECO:0000313" key="2">
    <source>
        <dbReference type="Proteomes" id="UP000631034"/>
    </source>
</evidence>
<gene>
    <name evidence="1" type="ORF">IHV25_09135</name>
</gene>
<dbReference type="EMBL" id="JACZHT010000007">
    <property type="protein sequence ID" value="MBE1237809.1"/>
    <property type="molecule type" value="Genomic_DNA"/>
</dbReference>